<feature type="signal peptide" evidence="7">
    <location>
        <begin position="1"/>
        <end position="17"/>
    </location>
</feature>
<dbReference type="Gene3D" id="1.10.1380.10">
    <property type="entry name" value="Neutral endopeptidase , domain2"/>
    <property type="match status" value="1"/>
</dbReference>
<evidence type="ECO:0000256" key="7">
    <source>
        <dbReference type="SAM" id="SignalP"/>
    </source>
</evidence>
<dbReference type="GO" id="GO:0016485">
    <property type="term" value="P:protein processing"/>
    <property type="evidence" value="ECO:0007669"/>
    <property type="project" value="TreeGrafter"/>
</dbReference>
<evidence type="ECO:0000256" key="4">
    <source>
        <dbReference type="ARBA" id="ARBA00022801"/>
    </source>
</evidence>
<dbReference type="Pfam" id="PF01431">
    <property type="entry name" value="Peptidase_M13"/>
    <property type="match status" value="1"/>
</dbReference>
<keyword evidence="11" id="KW-1185">Reference proteome</keyword>
<evidence type="ECO:0000259" key="9">
    <source>
        <dbReference type="Pfam" id="PF05649"/>
    </source>
</evidence>
<evidence type="ECO:0000259" key="8">
    <source>
        <dbReference type="Pfam" id="PF01431"/>
    </source>
</evidence>
<keyword evidence="3" id="KW-0479">Metal-binding</keyword>
<dbReference type="EMBL" id="CP009122">
    <property type="protein sequence ID" value="AJA08962.1"/>
    <property type="molecule type" value="Genomic_DNA"/>
</dbReference>
<keyword evidence="6" id="KW-0482">Metalloprotease</keyword>
<dbReference type="GO" id="GO:0004222">
    <property type="term" value="F:metalloendopeptidase activity"/>
    <property type="evidence" value="ECO:0007669"/>
    <property type="project" value="UniProtKB-EC"/>
</dbReference>
<dbReference type="CDD" id="cd08662">
    <property type="entry name" value="M13"/>
    <property type="match status" value="1"/>
</dbReference>
<evidence type="ECO:0000256" key="5">
    <source>
        <dbReference type="ARBA" id="ARBA00022833"/>
    </source>
</evidence>
<name>A0A0A7PLZ3_9SPHN</name>
<dbReference type="PRINTS" id="PR00786">
    <property type="entry name" value="NEPRILYSIN"/>
</dbReference>
<protein>
    <submittedName>
        <fullName evidence="10">Endothelin-converting protein 1</fullName>
        <ecNumber evidence="10">3.4.24.71</ecNumber>
    </submittedName>
</protein>
<dbReference type="PANTHER" id="PTHR11733">
    <property type="entry name" value="ZINC METALLOPROTEASE FAMILY M13 NEPRILYSIN-RELATED"/>
    <property type="match status" value="1"/>
</dbReference>
<dbReference type="EC" id="3.4.24.71" evidence="10"/>
<keyword evidence="7" id="KW-0732">Signal</keyword>
<dbReference type="PROSITE" id="PS51885">
    <property type="entry name" value="NEPRILYSIN"/>
    <property type="match status" value="1"/>
</dbReference>
<feature type="domain" description="Peptidase M13 C-terminal" evidence="8">
    <location>
        <begin position="490"/>
        <end position="690"/>
    </location>
</feature>
<dbReference type="PANTHER" id="PTHR11733:SF211">
    <property type="entry name" value="OLIGOPEPTIDASE LIPOPROTEIN M13 FAMILY"/>
    <property type="match status" value="1"/>
</dbReference>
<accession>A0A0A7PLZ3</accession>
<keyword evidence="2" id="KW-0645">Protease</keyword>
<dbReference type="GO" id="GO:0046872">
    <property type="term" value="F:metal ion binding"/>
    <property type="evidence" value="ECO:0007669"/>
    <property type="project" value="UniProtKB-KW"/>
</dbReference>
<dbReference type="InterPro" id="IPR024079">
    <property type="entry name" value="MetalloPept_cat_dom_sf"/>
</dbReference>
<dbReference type="InterPro" id="IPR000718">
    <property type="entry name" value="Peptidase_M13"/>
</dbReference>
<evidence type="ECO:0000256" key="2">
    <source>
        <dbReference type="ARBA" id="ARBA00022670"/>
    </source>
</evidence>
<feature type="domain" description="Peptidase M13 N-terminal" evidence="9">
    <location>
        <begin position="52"/>
        <end position="439"/>
    </location>
</feature>
<dbReference type="KEGG" id="sphk:SKP52_10280"/>
<dbReference type="STRING" id="1515612.SKP52_10280"/>
<dbReference type="InterPro" id="IPR042089">
    <property type="entry name" value="Peptidase_M13_dom_2"/>
</dbReference>
<dbReference type="AlphaFoldDB" id="A0A0A7PLZ3"/>
<reference evidence="10 11" key="1">
    <citation type="journal article" date="2015" name="Int. J. Syst. Evol. Microbiol.">
        <title>Description of Sphingopyxis fribergensis sp. nov. - a soil bacterium with the ability to degrade styrene and phenylacetic acid.</title>
        <authorList>
            <person name="Oelschlagel M."/>
            <person name="Ruckert C."/>
            <person name="Kalinowski J."/>
            <person name="Schmidt G."/>
            <person name="Schlomann M."/>
            <person name="Tischler D."/>
        </authorList>
    </citation>
    <scope>NUCLEOTIDE SEQUENCE [LARGE SCALE GENOMIC DNA]</scope>
    <source>
        <strain evidence="10 11">Kp5.2</strain>
    </source>
</reference>
<proteinExistence type="predicted"/>
<feature type="chain" id="PRO_5002030826" evidence="7">
    <location>
        <begin position="18"/>
        <end position="694"/>
    </location>
</feature>
<dbReference type="SUPFAM" id="SSF55486">
    <property type="entry name" value="Metalloproteases ('zincins'), catalytic domain"/>
    <property type="match status" value="1"/>
</dbReference>
<organism evidence="10 11">
    <name type="scientific">Sphingopyxis fribergensis</name>
    <dbReference type="NCBI Taxonomy" id="1515612"/>
    <lineage>
        <taxon>Bacteria</taxon>
        <taxon>Pseudomonadati</taxon>
        <taxon>Pseudomonadota</taxon>
        <taxon>Alphaproteobacteria</taxon>
        <taxon>Sphingomonadales</taxon>
        <taxon>Sphingomonadaceae</taxon>
        <taxon>Sphingopyxis</taxon>
    </lineage>
</organism>
<evidence type="ECO:0000256" key="3">
    <source>
        <dbReference type="ARBA" id="ARBA00022723"/>
    </source>
</evidence>
<dbReference type="Gene3D" id="3.40.390.10">
    <property type="entry name" value="Collagenase (Catalytic Domain)"/>
    <property type="match status" value="1"/>
</dbReference>
<evidence type="ECO:0000256" key="1">
    <source>
        <dbReference type="ARBA" id="ARBA00001947"/>
    </source>
</evidence>
<dbReference type="OrthoDB" id="9775677at2"/>
<keyword evidence="5" id="KW-0862">Zinc</keyword>
<dbReference type="RefSeq" id="WP_039574512.1">
    <property type="nucleotide sequence ID" value="NZ_CP009122.1"/>
</dbReference>
<evidence type="ECO:0000313" key="11">
    <source>
        <dbReference type="Proteomes" id="UP000030907"/>
    </source>
</evidence>
<dbReference type="InterPro" id="IPR018497">
    <property type="entry name" value="Peptidase_M13_C"/>
</dbReference>
<dbReference type="GO" id="GO:0005886">
    <property type="term" value="C:plasma membrane"/>
    <property type="evidence" value="ECO:0007669"/>
    <property type="project" value="TreeGrafter"/>
</dbReference>
<gene>
    <name evidence="10" type="ORF">SKP52_10280</name>
</gene>
<dbReference type="HOGENOM" id="CLU_006187_7_2_5"/>
<evidence type="ECO:0000313" key="10">
    <source>
        <dbReference type="EMBL" id="AJA08962.1"/>
    </source>
</evidence>
<dbReference type="Proteomes" id="UP000030907">
    <property type="component" value="Chromosome"/>
</dbReference>
<keyword evidence="4 10" id="KW-0378">Hydrolase</keyword>
<dbReference type="Pfam" id="PF05649">
    <property type="entry name" value="Peptidase_M13_N"/>
    <property type="match status" value="1"/>
</dbReference>
<sequence length="694" mass="74741">MKKAVFAVLLSTAAVLAGPVACTSGKEESSAAYTVGTDIGISKAAMNTSVKPGDDFYAYANGNWDKANEIPADRSSIGGFYVAQLETEKRNRELIDAIVKGDAAADTNEGRIAAFYKAFTDVKAIDAAGMKPVAADLARFAAITDKAALSKVLGEQLRADVDPLNATNFQTENLFGVFVTQGLATPGEVIPYLLQGGLGMPEREYYLSADPKMATIRTAYQAYIAKLLTAAGQSDAAAKAKRIYDLEVKIAKAHATREQSEDFTKSADVWAKADFAKKAPGIDWPAFMSAAKLDGATKFGAYHANAITGLSALVASEPLDAWKDWLAFHQINSHSDVLPSAIDRAHFTFYGTTMAGTPQQRGREKRALDALDTYLGDAVGKAYADKYFPASAKAEVGDMVTNIKAAFAKRVETIDWMAPETKKEAIKKVETIAVGVGYPDSWRDYGSYTVGADAYANEVTGQKAEYAHQLAKIGKPMDKGEWWMVPQTVNAVNLPVQNALNFPAAILQPPFFNAKADPAFNYGAIGAVIGHEISHSFDNNGAAFDSTGALRNWWTPADLAKFNAAGDALAAQFDTYTPFPDLAVNGKLTLGENIADVAGLQAAYDAYRASLGGKEAPVIDGFTGDQRFFIAFAQTWATKMRAEALRARIATDGHAPGMYRALTVRNLDAWYKAFDVQPTDKLYLAPDKRVRIWG</sequence>
<evidence type="ECO:0000256" key="6">
    <source>
        <dbReference type="ARBA" id="ARBA00023049"/>
    </source>
</evidence>
<comment type="cofactor">
    <cofactor evidence="1">
        <name>Zn(2+)</name>
        <dbReference type="ChEBI" id="CHEBI:29105"/>
    </cofactor>
</comment>
<dbReference type="InterPro" id="IPR008753">
    <property type="entry name" value="Peptidase_M13_N"/>
</dbReference>